<dbReference type="OrthoDB" id="9814706at2"/>
<reference evidence="5 6" key="1">
    <citation type="submission" date="2016-10" db="EMBL/GenBank/DDBJ databases">
        <authorList>
            <person name="de Groot N.N."/>
        </authorList>
    </citation>
    <scope>NUCLEOTIDE SEQUENCE [LARGE SCALE GENOMIC DNA]</scope>
    <source>
        <strain evidence="5 6">DSM 28010</strain>
    </source>
</reference>
<dbReference type="Pfam" id="PF03450">
    <property type="entry name" value="CO_deh_flav_C"/>
    <property type="match status" value="1"/>
</dbReference>
<keyword evidence="2" id="KW-0274">FAD</keyword>
<evidence type="ECO:0000256" key="2">
    <source>
        <dbReference type="ARBA" id="ARBA00022827"/>
    </source>
</evidence>
<dbReference type="SUPFAM" id="SSF56176">
    <property type="entry name" value="FAD-binding/transporter-associated domain-like"/>
    <property type="match status" value="1"/>
</dbReference>
<dbReference type="RefSeq" id="WP_090029066.1">
    <property type="nucleotide sequence ID" value="NZ_FNEB01000006.1"/>
</dbReference>
<organism evidence="5 6">
    <name type="scientific">Lutimaribacter saemankumensis</name>
    <dbReference type="NCBI Taxonomy" id="490829"/>
    <lineage>
        <taxon>Bacteria</taxon>
        <taxon>Pseudomonadati</taxon>
        <taxon>Pseudomonadota</taxon>
        <taxon>Alphaproteobacteria</taxon>
        <taxon>Rhodobacterales</taxon>
        <taxon>Roseobacteraceae</taxon>
        <taxon>Lutimaribacter</taxon>
    </lineage>
</organism>
<dbReference type="Gene3D" id="3.30.390.50">
    <property type="entry name" value="CO dehydrogenase flavoprotein, C-terminal domain"/>
    <property type="match status" value="1"/>
</dbReference>
<dbReference type="GO" id="GO:0071949">
    <property type="term" value="F:FAD binding"/>
    <property type="evidence" value="ECO:0007669"/>
    <property type="project" value="InterPro"/>
</dbReference>
<dbReference type="GO" id="GO:0016491">
    <property type="term" value="F:oxidoreductase activity"/>
    <property type="evidence" value="ECO:0007669"/>
    <property type="project" value="UniProtKB-KW"/>
</dbReference>
<protein>
    <submittedName>
        <fullName evidence="5">CO or xanthine dehydrogenase, FAD-binding subunit</fullName>
    </submittedName>
</protein>
<dbReference type="InterPro" id="IPR051312">
    <property type="entry name" value="Diverse_Substr_Oxidored"/>
</dbReference>
<keyword evidence="6" id="KW-1185">Reference proteome</keyword>
<dbReference type="InterPro" id="IPR016169">
    <property type="entry name" value="FAD-bd_PCMH_sub2"/>
</dbReference>
<proteinExistence type="predicted"/>
<dbReference type="Gene3D" id="3.30.465.10">
    <property type="match status" value="1"/>
</dbReference>
<dbReference type="SUPFAM" id="SSF55447">
    <property type="entry name" value="CO dehydrogenase flavoprotein C-terminal domain-like"/>
    <property type="match status" value="1"/>
</dbReference>
<accession>A0A1G8PDW1</accession>
<dbReference type="PANTHER" id="PTHR42659:SF2">
    <property type="entry name" value="XANTHINE DEHYDROGENASE SUBUNIT C-RELATED"/>
    <property type="match status" value="1"/>
</dbReference>
<dbReference type="SMART" id="SM01092">
    <property type="entry name" value="CO_deh_flav_C"/>
    <property type="match status" value="1"/>
</dbReference>
<evidence type="ECO:0000313" key="5">
    <source>
        <dbReference type="EMBL" id="SDI90607.1"/>
    </source>
</evidence>
<dbReference type="STRING" id="490829.SAMN05421850_106186"/>
<keyword evidence="3" id="KW-0560">Oxidoreductase</keyword>
<dbReference type="InterPro" id="IPR005107">
    <property type="entry name" value="CO_DH_flav_C"/>
</dbReference>
<evidence type="ECO:0000256" key="1">
    <source>
        <dbReference type="ARBA" id="ARBA00022630"/>
    </source>
</evidence>
<dbReference type="Pfam" id="PF00941">
    <property type="entry name" value="FAD_binding_5"/>
    <property type="match status" value="1"/>
</dbReference>
<dbReference type="AlphaFoldDB" id="A0A1G8PDW1"/>
<keyword evidence="1" id="KW-0285">Flavoprotein</keyword>
<gene>
    <name evidence="5" type="ORF">SAMN05421850_106186</name>
</gene>
<dbReference type="Proteomes" id="UP000199340">
    <property type="component" value="Unassembled WGS sequence"/>
</dbReference>
<dbReference type="EMBL" id="FNEB01000006">
    <property type="protein sequence ID" value="SDI90607.1"/>
    <property type="molecule type" value="Genomic_DNA"/>
</dbReference>
<feature type="domain" description="FAD-binding PCMH-type" evidence="4">
    <location>
        <begin position="1"/>
        <end position="167"/>
    </location>
</feature>
<dbReference type="PROSITE" id="PS51387">
    <property type="entry name" value="FAD_PCMH"/>
    <property type="match status" value="1"/>
</dbReference>
<evidence type="ECO:0000313" key="6">
    <source>
        <dbReference type="Proteomes" id="UP000199340"/>
    </source>
</evidence>
<dbReference type="InterPro" id="IPR036318">
    <property type="entry name" value="FAD-bd_PCMH-like_sf"/>
</dbReference>
<evidence type="ECO:0000259" key="4">
    <source>
        <dbReference type="PROSITE" id="PS51387"/>
    </source>
</evidence>
<dbReference type="PANTHER" id="PTHR42659">
    <property type="entry name" value="XANTHINE DEHYDROGENASE SUBUNIT C-RELATED"/>
    <property type="match status" value="1"/>
</dbReference>
<dbReference type="InterPro" id="IPR036683">
    <property type="entry name" value="CO_DH_flav_C_dom_sf"/>
</dbReference>
<evidence type="ECO:0000256" key="3">
    <source>
        <dbReference type="ARBA" id="ARBA00023002"/>
    </source>
</evidence>
<dbReference type="InterPro" id="IPR002346">
    <property type="entry name" value="Mopterin_DH_FAD-bd"/>
</dbReference>
<sequence>MGFHRPDRIEDALAALGAGASVIAGGTDWYPSRGDGPVPQDVLDVTRLPGFRGIEQDGAGWRIGAAATWTEIVRAPLPRGFDGLKRAARQVGSIQIQNAGTVGGNICNASPAADGMPPLLTLDAEVELVGPEGVRQMPLDRFVTGVRQTDLRPGELLRAIHIPDPLSAGAAFEKLGSRKYLVISIAMVAACMRMEAGRVADARVAVGACSPVARRMPALERALVGAEEGDVAQIVTPDLLEGLAPISDVRGSADYRMDAVAALIARALETAAEEP</sequence>
<name>A0A1G8PDW1_9RHOB</name>
<dbReference type="InterPro" id="IPR016166">
    <property type="entry name" value="FAD-bd_PCMH"/>
</dbReference>